<evidence type="ECO:0000313" key="1">
    <source>
        <dbReference type="EMBL" id="PPS11508.1"/>
    </source>
</evidence>
<protein>
    <submittedName>
        <fullName evidence="1">Uncharacterized protein</fullName>
    </submittedName>
</protein>
<dbReference type="AlphaFoldDB" id="A0A2P5Y7C8"/>
<gene>
    <name evidence="1" type="ORF">GOBAR_AA09142</name>
</gene>
<reference evidence="1 2" key="1">
    <citation type="submission" date="2015-01" db="EMBL/GenBank/DDBJ databases">
        <title>Genome of allotetraploid Gossypium barbadense reveals genomic plasticity and fiber elongation in cotton evolution.</title>
        <authorList>
            <person name="Chen X."/>
            <person name="Liu X."/>
            <person name="Zhao B."/>
            <person name="Zheng H."/>
            <person name="Hu Y."/>
            <person name="Lu G."/>
            <person name="Yang C."/>
            <person name="Chen J."/>
            <person name="Shan C."/>
            <person name="Zhang L."/>
            <person name="Zhou Y."/>
            <person name="Wang L."/>
            <person name="Guo W."/>
            <person name="Bai Y."/>
            <person name="Ruan J."/>
            <person name="Shangguan X."/>
            <person name="Mao Y."/>
            <person name="Jiang J."/>
            <person name="Zhu Y."/>
            <person name="Lei J."/>
            <person name="Kang H."/>
            <person name="Chen S."/>
            <person name="He X."/>
            <person name="Wang R."/>
            <person name="Wang Y."/>
            <person name="Chen J."/>
            <person name="Wang L."/>
            <person name="Yu S."/>
            <person name="Wang B."/>
            <person name="Wei J."/>
            <person name="Song S."/>
            <person name="Lu X."/>
            <person name="Gao Z."/>
            <person name="Gu W."/>
            <person name="Deng X."/>
            <person name="Ma D."/>
            <person name="Wang S."/>
            <person name="Liang W."/>
            <person name="Fang L."/>
            <person name="Cai C."/>
            <person name="Zhu X."/>
            <person name="Zhou B."/>
            <person name="Zhang Y."/>
            <person name="Chen Z."/>
            <person name="Xu S."/>
            <person name="Zhu R."/>
            <person name="Wang S."/>
            <person name="Zhang T."/>
            <person name="Zhao G."/>
        </authorList>
    </citation>
    <scope>NUCLEOTIDE SEQUENCE [LARGE SCALE GENOMIC DNA]</scope>
    <source>
        <strain evidence="2">cv. Xinhai21</strain>
        <tissue evidence="1">Leaf</tissue>
    </source>
</reference>
<dbReference type="EMBL" id="KZ663580">
    <property type="protein sequence ID" value="PPS11508.1"/>
    <property type="molecule type" value="Genomic_DNA"/>
</dbReference>
<name>A0A2P5Y7C8_GOSBA</name>
<organism evidence="1 2">
    <name type="scientific">Gossypium barbadense</name>
    <name type="common">Sea Island cotton</name>
    <name type="synonym">Hibiscus barbadensis</name>
    <dbReference type="NCBI Taxonomy" id="3634"/>
    <lineage>
        <taxon>Eukaryota</taxon>
        <taxon>Viridiplantae</taxon>
        <taxon>Streptophyta</taxon>
        <taxon>Embryophyta</taxon>
        <taxon>Tracheophyta</taxon>
        <taxon>Spermatophyta</taxon>
        <taxon>Magnoliopsida</taxon>
        <taxon>eudicotyledons</taxon>
        <taxon>Gunneridae</taxon>
        <taxon>Pentapetalae</taxon>
        <taxon>rosids</taxon>
        <taxon>malvids</taxon>
        <taxon>Malvales</taxon>
        <taxon>Malvaceae</taxon>
        <taxon>Malvoideae</taxon>
        <taxon>Gossypium</taxon>
    </lineage>
</organism>
<sequence length="98" mass="11010">MMILEEDTSVVVEVGFHNHCVQRRGYHDGRAGHGSRGELFPVEFQVPNRGARPCALVSAVRFVVFEIGRIGAHSHVARLCHSSSLLLRPCMQKQVKFR</sequence>
<accession>A0A2P5Y7C8</accession>
<dbReference type="Proteomes" id="UP000239757">
    <property type="component" value="Unassembled WGS sequence"/>
</dbReference>
<evidence type="ECO:0000313" key="2">
    <source>
        <dbReference type="Proteomes" id="UP000239757"/>
    </source>
</evidence>
<proteinExistence type="predicted"/>